<dbReference type="RefSeq" id="WP_146780184.1">
    <property type="nucleotide sequence ID" value="NZ_CP042434.1"/>
</dbReference>
<dbReference type="GO" id="GO:0005886">
    <property type="term" value="C:plasma membrane"/>
    <property type="evidence" value="ECO:0007669"/>
    <property type="project" value="TreeGrafter"/>
</dbReference>
<protein>
    <submittedName>
        <fullName evidence="2">Uncharacterized protein</fullName>
    </submittedName>
</protein>
<evidence type="ECO:0000256" key="1">
    <source>
        <dbReference type="SAM" id="Phobius"/>
    </source>
</evidence>
<dbReference type="PANTHER" id="PTHR30441:SF8">
    <property type="entry name" value="DUF748 DOMAIN-CONTAINING PROTEIN"/>
    <property type="match status" value="1"/>
</dbReference>
<dbReference type="Proteomes" id="UP000321291">
    <property type="component" value="Chromosome"/>
</dbReference>
<evidence type="ECO:0000313" key="3">
    <source>
        <dbReference type="Proteomes" id="UP000321291"/>
    </source>
</evidence>
<dbReference type="KEGG" id="agi:FSB73_03765"/>
<accession>A0A5B8VHB9</accession>
<dbReference type="AlphaFoldDB" id="A0A5B8VHB9"/>
<name>A0A5B8VHB9_9BACT</name>
<sequence>METATKSPRKFPPKSPRWARIAAISVGGLILLLIIVWLLAGWYINNHKQQLLERLTSSVSEHIDGKFTIRDMDPAFFKGFPDVALELQDVALSDSTDKGNHRPLMQFKSVYVKFNLFSLIGGNPQVSKITLRDGQINLFTDSTGFTNGYLLKKKPGSKPKKNKKEVHIASFSLDNILFTFDHKIKNKKIQVLIKEFDGASTERNNVMHIVAKTWMHIGQLGFNLAKGGYLTDKDFKGKMRLVFDREKGQLQLPFQQLLIGGTPMKLSATFDFKSQKPGFKIEVDAAKISYKESLSILSKSIADKLKRFNLSKDIALQVSLNGKFTSPDTPLVHARWQTTSNDFQTNFGVLKNASFAGSFNNEVVPGRGRGDDNSAVTVNHLTANYLDIPIIADSIQLLNLKHPLLDFQLRSGFPVARLNTALNQTFNFTKGSADLKIHYHGGVATHDTLGHQIIGGLKIKNAAFTYVPHQIHFTEGNIDLDFNGSDLVINNSTLSTGNSDIELHGIARQFLNVYFDDPQKASFEWYLHSDTLNLAEFKGLTQVKGNKSAAQQRRQYHKVNERLALLMETSAMKINASVNRLYYSSFTAKNVKGVLELDQNKIKLAPLTMQFADGSLDAAVSMEPDLTEVPFKLMANLNGINTSKLFYGLDNLGQKTLTSKNIAGDFSGKINIAGKLNNQSAIVKKSLSGKVSFKLKTVNLLILRLLKPFRNLCLENATWIIFILNQ</sequence>
<dbReference type="GO" id="GO:0090313">
    <property type="term" value="P:regulation of protein targeting to membrane"/>
    <property type="evidence" value="ECO:0007669"/>
    <property type="project" value="TreeGrafter"/>
</dbReference>
<dbReference type="OrthoDB" id="1489065at2"/>
<keyword evidence="1" id="KW-1133">Transmembrane helix</keyword>
<proteinExistence type="predicted"/>
<organism evidence="2 3">
    <name type="scientific">Arachidicoccus ginsenosidivorans</name>
    <dbReference type="NCBI Taxonomy" id="496057"/>
    <lineage>
        <taxon>Bacteria</taxon>
        <taxon>Pseudomonadati</taxon>
        <taxon>Bacteroidota</taxon>
        <taxon>Chitinophagia</taxon>
        <taxon>Chitinophagales</taxon>
        <taxon>Chitinophagaceae</taxon>
        <taxon>Arachidicoccus</taxon>
    </lineage>
</organism>
<dbReference type="PANTHER" id="PTHR30441">
    <property type="entry name" value="DUF748 DOMAIN-CONTAINING PROTEIN"/>
    <property type="match status" value="1"/>
</dbReference>
<gene>
    <name evidence="2" type="ORF">FSB73_03765</name>
</gene>
<reference evidence="2 3" key="1">
    <citation type="journal article" date="2017" name="Int. J. Syst. Evol. Microbiol.">
        <title>Arachidicoccus ginsenosidivorans sp. nov., with ginsenoside-converting activity isolated from ginseng cultivating soil.</title>
        <authorList>
            <person name="Siddiqi M.Z."/>
            <person name="Aslam Z."/>
            <person name="Im W.T."/>
        </authorList>
    </citation>
    <scope>NUCLEOTIDE SEQUENCE [LARGE SCALE GENOMIC DNA]</scope>
    <source>
        <strain evidence="2 3">Gsoil 809</strain>
    </source>
</reference>
<keyword evidence="3" id="KW-1185">Reference proteome</keyword>
<feature type="transmembrane region" description="Helical" evidence="1">
    <location>
        <begin position="21"/>
        <end position="44"/>
    </location>
</feature>
<dbReference type="EMBL" id="CP042434">
    <property type="protein sequence ID" value="QEC70924.1"/>
    <property type="molecule type" value="Genomic_DNA"/>
</dbReference>
<dbReference type="InterPro" id="IPR052894">
    <property type="entry name" value="AsmA-related"/>
</dbReference>
<evidence type="ECO:0000313" key="2">
    <source>
        <dbReference type="EMBL" id="QEC70924.1"/>
    </source>
</evidence>
<keyword evidence="1" id="KW-0812">Transmembrane</keyword>
<keyword evidence="1" id="KW-0472">Membrane</keyword>